<gene>
    <name evidence="3" type="ORF">V7x_31740</name>
</gene>
<evidence type="ECO:0000313" key="3">
    <source>
        <dbReference type="EMBL" id="TWU67599.1"/>
    </source>
</evidence>
<evidence type="ECO:0000256" key="1">
    <source>
        <dbReference type="ARBA" id="ARBA00022679"/>
    </source>
</evidence>
<keyword evidence="1" id="KW-0808">Transferase</keyword>
<dbReference type="InterPro" id="IPR029063">
    <property type="entry name" value="SAM-dependent_MTases_sf"/>
</dbReference>
<accession>A0A5C6FXF1</accession>
<dbReference type="CDD" id="cd02440">
    <property type="entry name" value="AdoMet_MTases"/>
    <property type="match status" value="1"/>
</dbReference>
<protein>
    <recommendedName>
        <fullName evidence="2">Methyltransferase domain-containing protein</fullName>
    </recommendedName>
</protein>
<dbReference type="Gene3D" id="3.40.50.150">
    <property type="entry name" value="Vaccinia Virus protein VP39"/>
    <property type="match status" value="1"/>
</dbReference>
<evidence type="ECO:0000313" key="4">
    <source>
        <dbReference type="Proteomes" id="UP000316476"/>
    </source>
</evidence>
<dbReference type="InterPro" id="IPR041698">
    <property type="entry name" value="Methyltransf_25"/>
</dbReference>
<organism evidence="3 4">
    <name type="scientific">Crateriforma conspicua</name>
    <dbReference type="NCBI Taxonomy" id="2527996"/>
    <lineage>
        <taxon>Bacteria</taxon>
        <taxon>Pseudomonadati</taxon>
        <taxon>Planctomycetota</taxon>
        <taxon>Planctomycetia</taxon>
        <taxon>Planctomycetales</taxon>
        <taxon>Planctomycetaceae</taxon>
        <taxon>Crateriforma</taxon>
    </lineage>
</organism>
<name>A0A5C6FXF1_9PLAN</name>
<dbReference type="EMBL" id="SJPZ01000001">
    <property type="protein sequence ID" value="TWU67599.1"/>
    <property type="molecule type" value="Genomic_DNA"/>
</dbReference>
<feature type="domain" description="Methyltransferase" evidence="2">
    <location>
        <begin position="42"/>
        <end position="138"/>
    </location>
</feature>
<dbReference type="AlphaFoldDB" id="A0A5C6FXF1"/>
<comment type="caution">
    <text evidence="3">The sequence shown here is derived from an EMBL/GenBank/DDBJ whole genome shotgun (WGS) entry which is preliminary data.</text>
</comment>
<dbReference type="GO" id="GO:0016740">
    <property type="term" value="F:transferase activity"/>
    <property type="evidence" value="ECO:0007669"/>
    <property type="project" value="UniProtKB-KW"/>
</dbReference>
<reference evidence="3 4" key="1">
    <citation type="submission" date="2019-02" db="EMBL/GenBank/DDBJ databases">
        <title>Deep-cultivation of Planctomycetes and their phenomic and genomic characterization uncovers novel biology.</title>
        <authorList>
            <person name="Wiegand S."/>
            <person name="Jogler M."/>
            <person name="Boedeker C."/>
            <person name="Pinto D."/>
            <person name="Vollmers J."/>
            <person name="Rivas-Marin E."/>
            <person name="Kohn T."/>
            <person name="Peeters S.H."/>
            <person name="Heuer A."/>
            <person name="Rast P."/>
            <person name="Oberbeckmann S."/>
            <person name="Bunk B."/>
            <person name="Jeske O."/>
            <person name="Meyerdierks A."/>
            <person name="Storesund J.E."/>
            <person name="Kallscheuer N."/>
            <person name="Luecker S."/>
            <person name="Lage O.M."/>
            <person name="Pohl T."/>
            <person name="Merkel B.J."/>
            <person name="Hornburger P."/>
            <person name="Mueller R.-W."/>
            <person name="Bruemmer F."/>
            <person name="Labrenz M."/>
            <person name="Spormann A.M."/>
            <person name="Op Den Camp H."/>
            <person name="Overmann J."/>
            <person name="Amann R."/>
            <person name="Jetten M.S.M."/>
            <person name="Mascher T."/>
            <person name="Medema M.H."/>
            <person name="Devos D.P."/>
            <person name="Kaster A.-K."/>
            <person name="Ovreas L."/>
            <person name="Rohde M."/>
            <person name="Galperin M.Y."/>
            <person name="Jogler C."/>
        </authorList>
    </citation>
    <scope>NUCLEOTIDE SEQUENCE [LARGE SCALE GENOMIC DNA]</scope>
    <source>
        <strain evidence="3 4">V7</strain>
    </source>
</reference>
<evidence type="ECO:0000259" key="2">
    <source>
        <dbReference type="Pfam" id="PF13649"/>
    </source>
</evidence>
<dbReference type="PANTHER" id="PTHR43861">
    <property type="entry name" value="TRANS-ACONITATE 2-METHYLTRANSFERASE-RELATED"/>
    <property type="match status" value="1"/>
</dbReference>
<dbReference type="RefSeq" id="WP_197137466.1">
    <property type="nucleotide sequence ID" value="NZ_SJPZ01000001.1"/>
</dbReference>
<dbReference type="SUPFAM" id="SSF53335">
    <property type="entry name" value="S-adenosyl-L-methionine-dependent methyltransferases"/>
    <property type="match status" value="1"/>
</dbReference>
<dbReference type="Pfam" id="PF13649">
    <property type="entry name" value="Methyltransf_25"/>
    <property type="match status" value="1"/>
</dbReference>
<sequence>MTSPSSTDPFYEAYDRDDVAYGMTASAMLSAYLNQVGGEGDVYDLAAGAGRDTIALAKSGFRVTAIDISQRGLDRIAERSATDGCHENVNVICSDVRDVDFPTGTLAGVVATTMLDHIPSADAAVVWDRICQSLRSDGFLYAEVHTTEDPGCDQPPGCDSSRPVSETASAVVNYFRPNQLAQWAVRPESGLRILQYAERIEWDYTHGPEHAHGKAVLLAVRDGHHPDWLGQPPAFPRRPRPQA</sequence>
<proteinExistence type="predicted"/>
<dbReference type="Proteomes" id="UP000316476">
    <property type="component" value="Unassembled WGS sequence"/>
</dbReference>